<evidence type="ECO:0000256" key="7">
    <source>
        <dbReference type="ARBA" id="ARBA00022692"/>
    </source>
</evidence>
<dbReference type="Pfam" id="PF20560">
    <property type="entry name" value="MotA_N"/>
    <property type="match status" value="1"/>
</dbReference>
<dbReference type="InterPro" id="IPR000540">
    <property type="entry name" value="Flag_MotA_CS"/>
</dbReference>
<dbReference type="STRING" id="1137280.D777_01874"/>
<dbReference type="Pfam" id="PF01618">
    <property type="entry name" value="MotA_ExbB"/>
    <property type="match status" value="1"/>
</dbReference>
<keyword evidence="4" id="KW-1003">Cell membrane</keyword>
<keyword evidence="7 13" id="KW-0812">Transmembrane</keyword>
<evidence type="ECO:0000313" key="16">
    <source>
        <dbReference type="EMBL" id="KEF31525.1"/>
    </source>
</evidence>
<feature type="transmembrane region" description="Helical" evidence="13">
    <location>
        <begin position="198"/>
        <end position="220"/>
    </location>
</feature>
<evidence type="ECO:0000256" key="5">
    <source>
        <dbReference type="ARBA" id="ARBA00022500"/>
    </source>
</evidence>
<keyword evidence="9" id="KW-0375">Hydrogen ion transport</keyword>
<dbReference type="AlphaFoldDB" id="A0A072NEK1"/>
<evidence type="ECO:0000256" key="4">
    <source>
        <dbReference type="ARBA" id="ARBA00022475"/>
    </source>
</evidence>
<keyword evidence="12 13" id="KW-0472">Membrane</keyword>
<keyword evidence="16" id="KW-0969">Cilium</keyword>
<proteinExistence type="inferred from homology"/>
<feature type="transmembrane region" description="Helical" evidence="13">
    <location>
        <begin position="26"/>
        <end position="48"/>
    </location>
</feature>
<sequence length="283" mass="30893">MLLIIGAVVVFACVMGGYVLHGGNLLVLWQPTEILIIFGAAAGSFVIANPVHTIKEVFKAGMRLLTGSPFNKSYYMDLLSLLYEIFDKSRKQGVMSIEEDIDNPESSQIFSRYPAIMKSKELLAFITDYLRIISAGNMATHELEGMMENEIDSRQHELEEPAHAVNKIADALPGLGIVAAVLGIVITMNFLSEGPERIGLSVAAALVGTFLGIFMGYGFIGPMSISMEHTAKYELKAYECVKSSLVATVSGQAPQMAIEFGRKALPTDKRPGFQELNDHVRSK</sequence>
<dbReference type="GO" id="GO:0071978">
    <property type="term" value="P:bacterial-type flagellum-dependent swarming motility"/>
    <property type="evidence" value="ECO:0007669"/>
    <property type="project" value="InterPro"/>
</dbReference>
<feature type="transmembrane region" description="Helical" evidence="13">
    <location>
        <begin position="171"/>
        <end position="192"/>
    </location>
</feature>
<comment type="subcellular location">
    <subcellularLocation>
        <location evidence="1">Cell inner membrane</location>
        <topology evidence="1">Multi-pass membrane protein</topology>
    </subcellularLocation>
</comment>
<keyword evidence="11" id="KW-0406">Ion transport</keyword>
<evidence type="ECO:0000259" key="15">
    <source>
        <dbReference type="Pfam" id="PF20560"/>
    </source>
</evidence>
<dbReference type="PANTHER" id="PTHR30433">
    <property type="entry name" value="CHEMOTAXIS PROTEIN MOTA"/>
    <property type="match status" value="1"/>
</dbReference>
<evidence type="ECO:0000256" key="9">
    <source>
        <dbReference type="ARBA" id="ARBA00022781"/>
    </source>
</evidence>
<dbReference type="GO" id="GO:0006935">
    <property type="term" value="P:chemotaxis"/>
    <property type="evidence" value="ECO:0007669"/>
    <property type="project" value="UniProtKB-KW"/>
</dbReference>
<evidence type="ECO:0000259" key="14">
    <source>
        <dbReference type="Pfam" id="PF01618"/>
    </source>
</evidence>
<dbReference type="NCBIfam" id="TIGR03818">
    <property type="entry name" value="MotA1"/>
    <property type="match status" value="1"/>
</dbReference>
<organism evidence="16 17">
    <name type="scientific">Marinobacter nitratireducens</name>
    <dbReference type="NCBI Taxonomy" id="1137280"/>
    <lineage>
        <taxon>Bacteria</taxon>
        <taxon>Pseudomonadati</taxon>
        <taxon>Pseudomonadota</taxon>
        <taxon>Gammaproteobacteria</taxon>
        <taxon>Pseudomonadales</taxon>
        <taxon>Marinobacteraceae</taxon>
        <taxon>Marinobacter</taxon>
    </lineage>
</organism>
<dbReference type="PATRIC" id="fig|1137280.3.peg.1690"/>
<keyword evidence="8" id="KW-0283">Flagellar rotation</keyword>
<dbReference type="OrthoDB" id="9782603at2"/>
<gene>
    <name evidence="16" type="ORF">D777_01874</name>
</gene>
<dbReference type="InterPro" id="IPR022522">
    <property type="entry name" value="Flagellar_motor_stator_MotA"/>
</dbReference>
<dbReference type="EMBL" id="ANIE01000005">
    <property type="protein sequence ID" value="KEF31525.1"/>
    <property type="molecule type" value="Genomic_DNA"/>
</dbReference>
<feature type="domain" description="Motility protein A N-terminal" evidence="15">
    <location>
        <begin position="4"/>
        <end position="93"/>
    </location>
</feature>
<evidence type="ECO:0000256" key="10">
    <source>
        <dbReference type="ARBA" id="ARBA00022989"/>
    </source>
</evidence>
<dbReference type="InterPro" id="IPR046786">
    <property type="entry name" value="MotA_N"/>
</dbReference>
<evidence type="ECO:0000256" key="13">
    <source>
        <dbReference type="SAM" id="Phobius"/>
    </source>
</evidence>
<protein>
    <submittedName>
        <fullName evidence="16">Flagellar motor rotation protein MotA</fullName>
    </submittedName>
</protein>
<dbReference type="PROSITE" id="PS01307">
    <property type="entry name" value="MOTA"/>
    <property type="match status" value="1"/>
</dbReference>
<evidence type="ECO:0000256" key="11">
    <source>
        <dbReference type="ARBA" id="ARBA00023065"/>
    </source>
</evidence>
<feature type="domain" description="MotA/TolQ/ExbB proton channel" evidence="14">
    <location>
        <begin position="138"/>
        <end position="227"/>
    </location>
</feature>
<evidence type="ECO:0000256" key="6">
    <source>
        <dbReference type="ARBA" id="ARBA00022519"/>
    </source>
</evidence>
<dbReference type="InterPro" id="IPR002898">
    <property type="entry name" value="MotA_ExbB_proton_chnl"/>
</dbReference>
<evidence type="ECO:0000256" key="2">
    <source>
        <dbReference type="ARBA" id="ARBA00008038"/>
    </source>
</evidence>
<reference evidence="16 17" key="1">
    <citation type="submission" date="2012-12" db="EMBL/GenBank/DDBJ databases">
        <title>Genome assembly of Marinobacter sp. AK21.</title>
        <authorList>
            <person name="Khatri I."/>
            <person name="Kumar R."/>
            <person name="Vaidya B."/>
            <person name="Subramanian S."/>
            <person name="Pinnaka A."/>
        </authorList>
    </citation>
    <scope>NUCLEOTIDE SEQUENCE [LARGE SCALE GENOMIC DNA]</scope>
    <source>
        <strain evidence="16 17">AK21</strain>
    </source>
</reference>
<keyword evidence="6" id="KW-0997">Cell inner membrane</keyword>
<evidence type="ECO:0000256" key="3">
    <source>
        <dbReference type="ARBA" id="ARBA00022448"/>
    </source>
</evidence>
<accession>A0A072NEK1</accession>
<keyword evidence="16" id="KW-0282">Flagellum</keyword>
<name>A0A072NEK1_9GAMM</name>
<comment type="caution">
    <text evidence="16">The sequence shown here is derived from an EMBL/GenBank/DDBJ whole genome shotgun (WGS) entry which is preliminary data.</text>
</comment>
<evidence type="ECO:0000256" key="12">
    <source>
        <dbReference type="ARBA" id="ARBA00023136"/>
    </source>
</evidence>
<keyword evidence="16" id="KW-0966">Cell projection</keyword>
<dbReference type="Proteomes" id="UP000035057">
    <property type="component" value="Unassembled WGS sequence"/>
</dbReference>
<dbReference type="GO" id="GO:1902600">
    <property type="term" value="P:proton transmembrane transport"/>
    <property type="evidence" value="ECO:0007669"/>
    <property type="project" value="UniProtKB-KW"/>
</dbReference>
<dbReference type="PANTHER" id="PTHR30433:SF4">
    <property type="entry name" value="MOTILITY PROTEIN A"/>
    <property type="match status" value="1"/>
</dbReference>
<evidence type="ECO:0000256" key="8">
    <source>
        <dbReference type="ARBA" id="ARBA00022779"/>
    </source>
</evidence>
<evidence type="ECO:0000256" key="1">
    <source>
        <dbReference type="ARBA" id="ARBA00004429"/>
    </source>
</evidence>
<keyword evidence="3" id="KW-0813">Transport</keyword>
<comment type="similarity">
    <text evidence="2">Belongs to the MotA family.</text>
</comment>
<keyword evidence="17" id="KW-1185">Reference proteome</keyword>
<dbReference type="RefSeq" id="WP_036130557.1">
    <property type="nucleotide sequence ID" value="NZ_ANIE01000005.1"/>
</dbReference>
<keyword evidence="10 13" id="KW-1133">Transmembrane helix</keyword>
<dbReference type="GO" id="GO:0005886">
    <property type="term" value="C:plasma membrane"/>
    <property type="evidence" value="ECO:0007669"/>
    <property type="project" value="UniProtKB-SubCell"/>
</dbReference>
<keyword evidence="5" id="KW-0145">Chemotaxis</keyword>
<dbReference type="InterPro" id="IPR047055">
    <property type="entry name" value="MotA-like"/>
</dbReference>
<evidence type="ECO:0000313" key="17">
    <source>
        <dbReference type="Proteomes" id="UP000035057"/>
    </source>
</evidence>